<reference evidence="2" key="1">
    <citation type="submission" date="2022-05" db="EMBL/GenBank/DDBJ databases">
        <authorList>
            <person name="Tuo L."/>
        </authorList>
    </citation>
    <scope>NUCLEOTIDE SEQUENCE</scope>
    <source>
        <strain evidence="2">BSK12Z-4</strain>
    </source>
</reference>
<dbReference type="RefSeq" id="WP_250826237.1">
    <property type="nucleotide sequence ID" value="NZ_JAMOIL010000003.1"/>
</dbReference>
<organism evidence="2 3">
    <name type="scientific">Nocardioides bruguierae</name>
    <dbReference type="NCBI Taxonomy" id="2945102"/>
    <lineage>
        <taxon>Bacteria</taxon>
        <taxon>Bacillati</taxon>
        <taxon>Actinomycetota</taxon>
        <taxon>Actinomycetes</taxon>
        <taxon>Propionibacteriales</taxon>
        <taxon>Nocardioidaceae</taxon>
        <taxon>Nocardioides</taxon>
    </lineage>
</organism>
<evidence type="ECO:0000313" key="3">
    <source>
        <dbReference type="Proteomes" id="UP001139485"/>
    </source>
</evidence>
<proteinExistence type="predicted"/>
<dbReference type="EMBL" id="JAMOIL010000003">
    <property type="protein sequence ID" value="MCM0619399.1"/>
    <property type="molecule type" value="Genomic_DNA"/>
</dbReference>
<dbReference type="InterPro" id="IPR001932">
    <property type="entry name" value="PPM-type_phosphatase-like_dom"/>
</dbReference>
<dbReference type="PROSITE" id="PS51746">
    <property type="entry name" value="PPM_2"/>
    <property type="match status" value="1"/>
</dbReference>
<dbReference type="Gene3D" id="3.60.40.10">
    <property type="entry name" value="PPM-type phosphatase domain"/>
    <property type="match status" value="1"/>
</dbReference>
<protein>
    <submittedName>
        <fullName evidence="2">Protein phosphatase 2C domain-containing protein</fullName>
    </submittedName>
</protein>
<sequence>MLSFEVLSAVSSAGPGRTANEDAAYADPRLALVADGVGGAPAGQVASATSAHVICADLSSPFPPGEAAARLRASLQRARASLAVGQREDPARRGMACTLSAVRLDGSRLVILHLGDTRVHLVRDAMARRLTQDHTWVTEMLARGVLRPEQAIGHPYRHVVTRSVAGAAGSSEPDVLVVDARPGDHLLLTSDGVDLGGDHLERVLRGRPAQVARTLVREARVRGSRDDATAVWLEVVDVAPTGGAGRLLGAASDPRNVIGEVGAAMTG</sequence>
<dbReference type="AlphaFoldDB" id="A0A9X2D5J2"/>
<feature type="domain" description="PPM-type phosphatase" evidence="1">
    <location>
        <begin position="6"/>
        <end position="235"/>
    </location>
</feature>
<dbReference type="InterPro" id="IPR036457">
    <property type="entry name" value="PPM-type-like_dom_sf"/>
</dbReference>
<accession>A0A9X2D5J2</accession>
<gene>
    <name evidence="2" type="ORF">M8330_03690</name>
</gene>
<dbReference type="Proteomes" id="UP001139485">
    <property type="component" value="Unassembled WGS sequence"/>
</dbReference>
<name>A0A9X2D5J2_9ACTN</name>
<keyword evidence="3" id="KW-1185">Reference proteome</keyword>
<dbReference type="Pfam" id="PF13672">
    <property type="entry name" value="PP2C_2"/>
    <property type="match status" value="1"/>
</dbReference>
<dbReference type="SMART" id="SM00331">
    <property type="entry name" value="PP2C_SIG"/>
    <property type="match status" value="1"/>
</dbReference>
<dbReference type="SUPFAM" id="SSF81606">
    <property type="entry name" value="PP2C-like"/>
    <property type="match status" value="1"/>
</dbReference>
<evidence type="ECO:0000313" key="2">
    <source>
        <dbReference type="EMBL" id="MCM0619399.1"/>
    </source>
</evidence>
<evidence type="ECO:0000259" key="1">
    <source>
        <dbReference type="PROSITE" id="PS51746"/>
    </source>
</evidence>
<comment type="caution">
    <text evidence="2">The sequence shown here is derived from an EMBL/GenBank/DDBJ whole genome shotgun (WGS) entry which is preliminary data.</text>
</comment>
<dbReference type="CDD" id="cd00143">
    <property type="entry name" value="PP2Cc"/>
    <property type="match status" value="1"/>
</dbReference>
<dbReference type="SMART" id="SM00332">
    <property type="entry name" value="PP2Cc"/>
    <property type="match status" value="1"/>
</dbReference>